<keyword evidence="2" id="KW-1185">Reference proteome</keyword>
<comment type="caution">
    <text evidence="1">The sequence shown here is derived from an EMBL/GenBank/DDBJ whole genome shotgun (WGS) entry which is preliminary data.</text>
</comment>
<dbReference type="Proteomes" id="UP000185568">
    <property type="component" value="Unassembled WGS sequence"/>
</dbReference>
<dbReference type="STRING" id="1714264.BTO30_02090"/>
<sequence length="71" mass="8246">MFKKSFLQQNKKASKPDKSWFDAFPEAGIISCHPDLPALLELTCFLIQENIDAATWLHYDLYKQFPIVLMV</sequence>
<evidence type="ECO:0000313" key="1">
    <source>
        <dbReference type="EMBL" id="OLN23762.1"/>
    </source>
</evidence>
<organism evidence="1 2">
    <name type="scientific">Domibacillus antri</name>
    <dbReference type="NCBI Taxonomy" id="1714264"/>
    <lineage>
        <taxon>Bacteria</taxon>
        <taxon>Bacillati</taxon>
        <taxon>Bacillota</taxon>
        <taxon>Bacilli</taxon>
        <taxon>Bacillales</taxon>
        <taxon>Bacillaceae</taxon>
        <taxon>Domibacillus</taxon>
    </lineage>
</organism>
<gene>
    <name evidence="1" type="ORF">BTO30_02090</name>
</gene>
<proteinExistence type="predicted"/>
<accession>A0A1Q8Q8Y6</accession>
<dbReference type="AlphaFoldDB" id="A0A1Q8Q8Y6"/>
<reference evidence="1 2" key="1">
    <citation type="submission" date="2016-12" db="EMBL/GenBank/DDBJ databases">
        <title>Domibacillus antri genome sequencing.</title>
        <authorList>
            <person name="Verma A."/>
            <person name="Krishnamurthi S."/>
        </authorList>
    </citation>
    <scope>NUCLEOTIDE SEQUENCE [LARGE SCALE GENOMIC DNA]</scope>
    <source>
        <strain evidence="1 2">XD80</strain>
    </source>
</reference>
<dbReference type="EMBL" id="MSDU01000004">
    <property type="protein sequence ID" value="OLN23762.1"/>
    <property type="molecule type" value="Genomic_DNA"/>
</dbReference>
<evidence type="ECO:0000313" key="2">
    <source>
        <dbReference type="Proteomes" id="UP000185568"/>
    </source>
</evidence>
<protein>
    <submittedName>
        <fullName evidence="1">Uncharacterized protein</fullName>
    </submittedName>
</protein>
<name>A0A1Q8Q8Y6_9BACI</name>